<dbReference type="EMBL" id="JXYS01000026">
    <property type="protein sequence ID" value="KJF17989.1"/>
    <property type="molecule type" value="Genomic_DNA"/>
</dbReference>
<sequence length="227" mass="24610">MTKKFLPLRPLWRPLFGVGLFGLAPVILSACGSSFGFYNFKSAAGADMYFKVPSNWTDFGPRQVFSTTQTTISQSQLSAIETGNWANVFTAQKISNIANLNGVFSNQPFGISQATKLSASQRDTFSLAGMRKLLLPVDPLSSSNTYSGATYSSQSYSEFVTPSGMRGSKMLVYIKQAGKPTAVLDQVAEVDSGTNWVYLIGVGCDLTCYKANKATINVIVNSWNVRS</sequence>
<keyword evidence="2" id="KW-1185">Reference proteome</keyword>
<dbReference type="PROSITE" id="PS51257">
    <property type="entry name" value="PROKAR_LIPOPROTEIN"/>
    <property type="match status" value="1"/>
</dbReference>
<dbReference type="OrthoDB" id="5244509at2"/>
<evidence type="ECO:0000313" key="1">
    <source>
        <dbReference type="EMBL" id="KJF17989.1"/>
    </source>
</evidence>
<proteinExistence type="predicted"/>
<accession>A0A0D8HJG0</accession>
<dbReference type="Proteomes" id="UP000032360">
    <property type="component" value="Unassembled WGS sequence"/>
</dbReference>
<organism evidence="1 2">
    <name type="scientific">Acidithrix ferrooxidans</name>
    <dbReference type="NCBI Taxonomy" id="1280514"/>
    <lineage>
        <taxon>Bacteria</taxon>
        <taxon>Bacillati</taxon>
        <taxon>Actinomycetota</taxon>
        <taxon>Acidimicrobiia</taxon>
        <taxon>Acidimicrobiales</taxon>
        <taxon>Acidimicrobiaceae</taxon>
        <taxon>Acidithrix</taxon>
    </lineage>
</organism>
<protein>
    <recommendedName>
        <fullName evidence="3">Lipoprotein</fullName>
    </recommendedName>
</protein>
<dbReference type="AlphaFoldDB" id="A0A0D8HJG0"/>
<name>A0A0D8HJG0_9ACTN</name>
<comment type="caution">
    <text evidence="1">The sequence shown here is derived from an EMBL/GenBank/DDBJ whole genome shotgun (WGS) entry which is preliminary data.</text>
</comment>
<dbReference type="STRING" id="1280514.AXFE_10860"/>
<gene>
    <name evidence="1" type="ORF">AXFE_10860</name>
</gene>
<reference evidence="1 2" key="1">
    <citation type="submission" date="2015-01" db="EMBL/GenBank/DDBJ databases">
        <title>Draft genome of the acidophilic iron oxidizer Acidithrix ferrooxidans strain Py-F3.</title>
        <authorList>
            <person name="Poehlein A."/>
            <person name="Eisen S."/>
            <person name="Schloemann M."/>
            <person name="Johnson B.D."/>
            <person name="Daniel R."/>
            <person name="Muehling M."/>
        </authorList>
    </citation>
    <scope>NUCLEOTIDE SEQUENCE [LARGE SCALE GENOMIC DNA]</scope>
    <source>
        <strain evidence="1 2">Py-F3</strain>
    </source>
</reference>
<evidence type="ECO:0000313" key="2">
    <source>
        <dbReference type="Proteomes" id="UP000032360"/>
    </source>
</evidence>
<evidence type="ECO:0008006" key="3">
    <source>
        <dbReference type="Google" id="ProtNLM"/>
    </source>
</evidence>